<protein>
    <recommendedName>
        <fullName evidence="1">non-specific serine/threonine protein kinase</fullName>
        <ecNumber evidence="1">2.7.11.1</ecNumber>
    </recommendedName>
</protein>
<evidence type="ECO:0000256" key="5">
    <source>
        <dbReference type="ARBA" id="ARBA00022840"/>
    </source>
</evidence>
<dbReference type="EMBL" id="ML976615">
    <property type="protein sequence ID" value="KAF1849244.1"/>
    <property type="molecule type" value="Genomic_DNA"/>
</dbReference>
<dbReference type="RefSeq" id="XP_040791807.1">
    <property type="nucleotide sequence ID" value="XM_040936731.1"/>
</dbReference>
<dbReference type="OrthoDB" id="1431934at2759"/>
<dbReference type="InterPro" id="IPR011009">
    <property type="entry name" value="Kinase-like_dom_sf"/>
</dbReference>
<evidence type="ECO:0000256" key="1">
    <source>
        <dbReference type="ARBA" id="ARBA00012513"/>
    </source>
</evidence>
<dbReference type="SMART" id="SM00220">
    <property type="entry name" value="S_TKc"/>
    <property type="match status" value="1"/>
</dbReference>
<dbReference type="EC" id="2.7.11.1" evidence="1"/>
<keyword evidence="2" id="KW-0808">Transferase</keyword>
<accession>A0A9P4LCJ8</accession>
<dbReference type="InterPro" id="IPR050660">
    <property type="entry name" value="NEK_Ser/Thr_kinase"/>
</dbReference>
<dbReference type="PANTHER" id="PTHR43671">
    <property type="entry name" value="SERINE/THREONINE-PROTEIN KINASE NEK"/>
    <property type="match status" value="1"/>
</dbReference>
<feature type="domain" description="Protein kinase" evidence="7">
    <location>
        <begin position="183"/>
        <end position="583"/>
    </location>
</feature>
<dbReference type="InterPro" id="IPR008271">
    <property type="entry name" value="Ser/Thr_kinase_AS"/>
</dbReference>
<comment type="caution">
    <text evidence="8">The sequence shown here is derived from an EMBL/GenBank/DDBJ whole genome shotgun (WGS) entry which is preliminary data.</text>
</comment>
<feature type="region of interest" description="Disordered" evidence="6">
    <location>
        <begin position="315"/>
        <end position="362"/>
    </location>
</feature>
<evidence type="ECO:0000256" key="6">
    <source>
        <dbReference type="SAM" id="MobiDB-lite"/>
    </source>
</evidence>
<dbReference type="SUPFAM" id="SSF56112">
    <property type="entry name" value="Protein kinase-like (PK-like)"/>
    <property type="match status" value="1"/>
</dbReference>
<evidence type="ECO:0000313" key="8">
    <source>
        <dbReference type="EMBL" id="KAF1849244.1"/>
    </source>
</evidence>
<evidence type="ECO:0000256" key="2">
    <source>
        <dbReference type="ARBA" id="ARBA00022679"/>
    </source>
</evidence>
<dbReference type="InterPro" id="IPR000719">
    <property type="entry name" value="Prot_kinase_dom"/>
</dbReference>
<dbReference type="Proteomes" id="UP000800039">
    <property type="component" value="Unassembled WGS sequence"/>
</dbReference>
<name>A0A9P4LCJ8_9PLEO</name>
<evidence type="ECO:0000256" key="4">
    <source>
        <dbReference type="ARBA" id="ARBA00022777"/>
    </source>
</evidence>
<keyword evidence="3" id="KW-0547">Nucleotide-binding</keyword>
<dbReference type="Gene3D" id="1.10.510.10">
    <property type="entry name" value="Transferase(Phosphotransferase) domain 1"/>
    <property type="match status" value="1"/>
</dbReference>
<dbReference type="AlphaFoldDB" id="A0A9P4LCJ8"/>
<proteinExistence type="predicted"/>
<keyword evidence="4 8" id="KW-0418">Kinase</keyword>
<gene>
    <name evidence="8" type="ORF">K460DRAFT_404479</name>
</gene>
<dbReference type="Pfam" id="PF00069">
    <property type="entry name" value="Pkinase"/>
    <property type="match status" value="1"/>
</dbReference>
<organism evidence="8 9">
    <name type="scientific">Cucurbitaria berberidis CBS 394.84</name>
    <dbReference type="NCBI Taxonomy" id="1168544"/>
    <lineage>
        <taxon>Eukaryota</taxon>
        <taxon>Fungi</taxon>
        <taxon>Dikarya</taxon>
        <taxon>Ascomycota</taxon>
        <taxon>Pezizomycotina</taxon>
        <taxon>Dothideomycetes</taxon>
        <taxon>Pleosporomycetidae</taxon>
        <taxon>Pleosporales</taxon>
        <taxon>Pleosporineae</taxon>
        <taxon>Cucurbitariaceae</taxon>
        <taxon>Cucurbitaria</taxon>
    </lineage>
</organism>
<dbReference type="GO" id="GO:0005524">
    <property type="term" value="F:ATP binding"/>
    <property type="evidence" value="ECO:0007669"/>
    <property type="project" value="UniProtKB-KW"/>
</dbReference>
<keyword evidence="9" id="KW-1185">Reference proteome</keyword>
<evidence type="ECO:0000313" key="9">
    <source>
        <dbReference type="Proteomes" id="UP000800039"/>
    </source>
</evidence>
<dbReference type="PANTHER" id="PTHR43671:SF13">
    <property type="entry name" value="SERINE_THREONINE-PROTEIN KINASE NEK2"/>
    <property type="match status" value="1"/>
</dbReference>
<dbReference type="GeneID" id="63853981"/>
<evidence type="ECO:0000259" key="7">
    <source>
        <dbReference type="PROSITE" id="PS50011"/>
    </source>
</evidence>
<dbReference type="GO" id="GO:0004674">
    <property type="term" value="F:protein serine/threonine kinase activity"/>
    <property type="evidence" value="ECO:0007669"/>
    <property type="project" value="UniProtKB-EC"/>
</dbReference>
<reference evidence="8" key="1">
    <citation type="submission" date="2020-01" db="EMBL/GenBank/DDBJ databases">
        <authorList>
            <consortium name="DOE Joint Genome Institute"/>
            <person name="Haridas S."/>
            <person name="Albert R."/>
            <person name="Binder M."/>
            <person name="Bloem J."/>
            <person name="Labutti K."/>
            <person name="Salamov A."/>
            <person name="Andreopoulos B."/>
            <person name="Baker S.E."/>
            <person name="Barry K."/>
            <person name="Bills G."/>
            <person name="Bluhm B.H."/>
            <person name="Cannon C."/>
            <person name="Castanera R."/>
            <person name="Culley D.E."/>
            <person name="Daum C."/>
            <person name="Ezra D."/>
            <person name="Gonzalez J.B."/>
            <person name="Henrissat B."/>
            <person name="Kuo A."/>
            <person name="Liang C."/>
            <person name="Lipzen A."/>
            <person name="Lutzoni F."/>
            <person name="Magnuson J."/>
            <person name="Mondo S."/>
            <person name="Nolan M."/>
            <person name="Ohm R."/>
            <person name="Pangilinan J."/>
            <person name="Park H.-J."/>
            <person name="Ramirez L."/>
            <person name="Alfaro M."/>
            <person name="Sun H."/>
            <person name="Tritt A."/>
            <person name="Yoshinaga Y."/>
            <person name="Zwiers L.-H."/>
            <person name="Turgeon B.G."/>
            <person name="Goodwin S.B."/>
            <person name="Spatafora J.W."/>
            <person name="Crous P.W."/>
            <person name="Grigoriev I.V."/>
        </authorList>
    </citation>
    <scope>NUCLEOTIDE SEQUENCE</scope>
    <source>
        <strain evidence="8">CBS 394.84</strain>
    </source>
</reference>
<dbReference type="PROSITE" id="PS00108">
    <property type="entry name" value="PROTEIN_KINASE_ST"/>
    <property type="match status" value="1"/>
</dbReference>
<evidence type="ECO:0000256" key="3">
    <source>
        <dbReference type="ARBA" id="ARBA00022741"/>
    </source>
</evidence>
<keyword evidence="5" id="KW-0067">ATP-binding</keyword>
<feature type="compositionally biased region" description="Acidic residues" evidence="6">
    <location>
        <begin position="342"/>
        <end position="361"/>
    </location>
</feature>
<dbReference type="PROSITE" id="PS50011">
    <property type="entry name" value="PROTEIN_KINASE_DOM"/>
    <property type="match status" value="1"/>
</dbReference>
<sequence>MSKPKGPPYASGLPYLKRSTETYCGGNRTTWTGDDIKLTALTIWYGDSTVRDYYNSRVRKKREYPLPAPNTIPAHPYNQQDVDHARAHKALPPYRDAAGHPIPPSLLLPPDPGVQRALPPQPRPINQYPFDFWAPIPWDPEPEDPTPGASIEEIIGTDEDHEDNDLWMGNNPNMWPVGDESMWRGGKFLGAGAFGCAGLWCEVNATNHVQRHVVVKEVRPRGRQWRDPIQWRDRLPREIRIHQIVDGNRPPAAGVRGHRNLIHHQGYRLMMEQRRYRLYLRYYAGGDLYANFKGHFQIWRRALREKKRFQVRRLGRERAAQRRKANRKTPAVGRENDKQKEDEEEEEEEEEEEDEEEEEPSLETMAVIPEGFIWHVFSQLVNACEVLQTGAFAPAAADANWKAITHLDIKMDNVFVEPPTGDGFPNTVLSDFGLSFYPLEHSDATTLDNPQEYVFEKQGTNYAPEHQFLHGAPGNWTILGEKTDVWSIGSLIWKFLANTYIADGPRREIISDRGTVVNEWCAGLQDPGQMGAPGATPPFTGLFYPAFRMYSEELRNLVARCLNWEPQHRPTLREIRRAIDEFLENNPAVRDDRDTGPLSMAALDDGLKINDVFQSKRRAPVRL</sequence>